<feature type="domain" description="DUF4960" evidence="1">
    <location>
        <begin position="201"/>
        <end position="460"/>
    </location>
</feature>
<dbReference type="AlphaFoldDB" id="A0A1H4EUK5"/>
<dbReference type="Gene3D" id="2.60.40.2340">
    <property type="match status" value="2"/>
</dbReference>
<dbReference type="EMBL" id="FNRL01000020">
    <property type="protein sequence ID" value="SEA87942.1"/>
    <property type="molecule type" value="Genomic_DNA"/>
</dbReference>
<protein>
    <recommendedName>
        <fullName evidence="1">DUF4960 domain-containing protein</fullName>
    </recommendedName>
</protein>
<keyword evidence="3" id="KW-1185">Reference proteome</keyword>
<evidence type="ECO:0000313" key="3">
    <source>
        <dbReference type="Proteomes" id="UP000199656"/>
    </source>
</evidence>
<dbReference type="PROSITE" id="PS51257">
    <property type="entry name" value="PROKAR_LIPOPROTEIN"/>
    <property type="match status" value="1"/>
</dbReference>
<accession>A0A1H4EUK5</accession>
<reference evidence="3" key="1">
    <citation type="submission" date="2016-10" db="EMBL/GenBank/DDBJ databases">
        <authorList>
            <person name="Varghese N."/>
            <person name="Submissions S."/>
        </authorList>
    </citation>
    <scope>NUCLEOTIDE SEQUENCE [LARGE SCALE GENOMIC DNA]</scope>
    <source>
        <strain evidence="3">DSM 23920</strain>
    </source>
</reference>
<dbReference type="InterPro" id="IPR032526">
    <property type="entry name" value="DUF4960"/>
</dbReference>
<evidence type="ECO:0000259" key="1">
    <source>
        <dbReference type="Pfam" id="PF16324"/>
    </source>
</evidence>
<proteinExistence type="predicted"/>
<dbReference type="Pfam" id="PF16324">
    <property type="entry name" value="DUF4960"/>
    <property type="match status" value="1"/>
</dbReference>
<dbReference type="Proteomes" id="UP000199656">
    <property type="component" value="Unassembled WGS sequence"/>
</dbReference>
<dbReference type="STRING" id="408074.SAMN05660909_03915"/>
<evidence type="ECO:0000313" key="2">
    <source>
        <dbReference type="EMBL" id="SEA87942.1"/>
    </source>
</evidence>
<sequence length="462" mass="49770">MKRFLSYMTAVCQLLLLFSCERNDGGIALDLSGNTAITSFEVAGAKGAIDTIKGTIDITLPFGTDFTKVIPTITLPQGASVTPASGATVNLKNAVRFRVINGNIYKDYTVTASEEKVIQSFVVKGVNADIDNNARTIRAVVPSGTDLTALTPEIKLAAGATVDPASGQATDFTNPVVYRISKGQVAIDYTVTVTTPVKVAFLSTAATANDITNPDEKAAWVWLSGDNPEAQFLSFDHVKDHSVDLGVFAAIWWHEDNTQDLPAIALDADILAALKTYYSKGGSFLLTSYGARYVEALGIVPAGKAPNNNFGDPTGKQWLEPNWAWGISFKGHENHPAFAGLSLTPDKPYATVYMLSNGVYRLNHTAQWYVPDWGGYGTIANWRAQTGGIDLGSTEWDGDHNTVVTMAEFPRTAAHGKTITISSGCYDWYSEPDPSNSGNQPANSYLPNIKKMTANTLKYLSK</sequence>
<gene>
    <name evidence="2" type="ORF">SAMN05660909_03915</name>
</gene>
<dbReference type="RefSeq" id="WP_089763614.1">
    <property type="nucleotide sequence ID" value="NZ_BKAT01000033.1"/>
</dbReference>
<organism evidence="2 3">
    <name type="scientific">Chitinophaga terrae</name>
    <name type="common">ex Kim and Jung 2007</name>
    <dbReference type="NCBI Taxonomy" id="408074"/>
    <lineage>
        <taxon>Bacteria</taxon>
        <taxon>Pseudomonadati</taxon>
        <taxon>Bacteroidota</taxon>
        <taxon>Chitinophagia</taxon>
        <taxon>Chitinophagales</taxon>
        <taxon>Chitinophagaceae</taxon>
        <taxon>Chitinophaga</taxon>
    </lineage>
</organism>
<dbReference type="OrthoDB" id="727829at2"/>
<name>A0A1H4EUK5_9BACT</name>